<organism evidence="2 3">
    <name type="scientific">Ficus carica</name>
    <name type="common">Common fig</name>
    <dbReference type="NCBI Taxonomy" id="3494"/>
    <lineage>
        <taxon>Eukaryota</taxon>
        <taxon>Viridiplantae</taxon>
        <taxon>Streptophyta</taxon>
        <taxon>Embryophyta</taxon>
        <taxon>Tracheophyta</taxon>
        <taxon>Spermatophyta</taxon>
        <taxon>Magnoliopsida</taxon>
        <taxon>eudicotyledons</taxon>
        <taxon>Gunneridae</taxon>
        <taxon>Pentapetalae</taxon>
        <taxon>rosids</taxon>
        <taxon>fabids</taxon>
        <taxon>Rosales</taxon>
        <taxon>Moraceae</taxon>
        <taxon>Ficeae</taxon>
        <taxon>Ficus</taxon>
    </lineage>
</organism>
<evidence type="ECO:0000313" key="2">
    <source>
        <dbReference type="EMBL" id="GMN59934.1"/>
    </source>
</evidence>
<dbReference type="AlphaFoldDB" id="A0AA88DR32"/>
<keyword evidence="3" id="KW-1185">Reference proteome</keyword>
<keyword evidence="1" id="KW-0472">Membrane</keyword>
<accession>A0AA88DR32</accession>
<feature type="transmembrane region" description="Helical" evidence="1">
    <location>
        <begin position="73"/>
        <end position="93"/>
    </location>
</feature>
<comment type="caution">
    <text evidence="2">The sequence shown here is derived from an EMBL/GenBank/DDBJ whole genome shotgun (WGS) entry which is preliminary data.</text>
</comment>
<name>A0AA88DR32_FICCA</name>
<sequence length="125" mass="13888">MANDSVPEGNPQELRLVDISYPYNEKFYEIKQGSDLLTPPYSLSSPTQADPKKAVAINQLAYELSDRAVRDQLAAVLGILPILIASTCFEIFIPTLVDVLQIFQLPIGDNYEDPFDVPEDNSEQA</sequence>
<reference evidence="2" key="1">
    <citation type="submission" date="2023-07" db="EMBL/GenBank/DDBJ databases">
        <title>draft genome sequence of fig (Ficus carica).</title>
        <authorList>
            <person name="Takahashi T."/>
            <person name="Nishimura K."/>
        </authorList>
    </citation>
    <scope>NUCLEOTIDE SEQUENCE</scope>
</reference>
<dbReference type="Proteomes" id="UP001187192">
    <property type="component" value="Unassembled WGS sequence"/>
</dbReference>
<proteinExistence type="predicted"/>
<evidence type="ECO:0000313" key="3">
    <source>
        <dbReference type="Proteomes" id="UP001187192"/>
    </source>
</evidence>
<keyword evidence="1" id="KW-1133">Transmembrane helix</keyword>
<keyword evidence="1" id="KW-0812">Transmembrane</keyword>
<protein>
    <submittedName>
        <fullName evidence="2">Uncharacterized protein</fullName>
    </submittedName>
</protein>
<gene>
    <name evidence="2" type="ORF">TIFTF001_029028</name>
</gene>
<dbReference type="EMBL" id="BTGU01000093">
    <property type="protein sequence ID" value="GMN59934.1"/>
    <property type="molecule type" value="Genomic_DNA"/>
</dbReference>
<evidence type="ECO:0000256" key="1">
    <source>
        <dbReference type="SAM" id="Phobius"/>
    </source>
</evidence>